<proteinExistence type="predicted"/>
<dbReference type="Gene3D" id="3.30.70.20">
    <property type="match status" value="1"/>
</dbReference>
<dbReference type="GO" id="GO:0051536">
    <property type="term" value="F:iron-sulfur cluster binding"/>
    <property type="evidence" value="ECO:0007669"/>
    <property type="project" value="UniProtKB-KW"/>
</dbReference>
<evidence type="ECO:0000313" key="6">
    <source>
        <dbReference type="EMBL" id="AKF11383.1"/>
    </source>
</evidence>
<dbReference type="InterPro" id="IPR017896">
    <property type="entry name" value="4Fe4S_Fe-S-bd"/>
</dbReference>
<dbReference type="KEGG" id="samy:DB32_008532"/>
<keyword evidence="3" id="KW-0411">Iron-sulfur</keyword>
<feature type="region of interest" description="Disordered" evidence="4">
    <location>
        <begin position="1"/>
        <end position="28"/>
    </location>
</feature>
<dbReference type="SUPFAM" id="SSF54862">
    <property type="entry name" value="4Fe-4S ferredoxins"/>
    <property type="match status" value="1"/>
</dbReference>
<keyword evidence="7" id="KW-1185">Reference proteome</keyword>
<dbReference type="PROSITE" id="PS51379">
    <property type="entry name" value="4FE4S_FER_2"/>
    <property type="match status" value="2"/>
</dbReference>
<dbReference type="PROSITE" id="PS00198">
    <property type="entry name" value="4FE4S_FER_1"/>
    <property type="match status" value="1"/>
</dbReference>
<dbReference type="Pfam" id="PF12837">
    <property type="entry name" value="Fer4_6"/>
    <property type="match status" value="1"/>
</dbReference>
<evidence type="ECO:0000256" key="1">
    <source>
        <dbReference type="ARBA" id="ARBA00022723"/>
    </source>
</evidence>
<sequence>MPRRARNPEKTKRAAAHPKRPGEKCEADPGAFVPRVSRSRCEGKGDCEEVCPYDVFEVRRIDDADFAALGLLAKIKSVAHGRQTAYTPGADRCRACGLCVVACPERAIELVRAG</sequence>
<gene>
    <name evidence="6" type="ORF">DB32_008532</name>
</gene>
<reference evidence="6 7" key="1">
    <citation type="submission" date="2015-03" db="EMBL/GenBank/DDBJ databases">
        <title>Genome assembly of Sandaracinus amylolyticus DSM 53668.</title>
        <authorList>
            <person name="Sharma G."/>
            <person name="Subramanian S."/>
        </authorList>
    </citation>
    <scope>NUCLEOTIDE SEQUENCE [LARGE SCALE GENOMIC DNA]</scope>
    <source>
        <strain evidence="6 7">DSM 53668</strain>
    </source>
</reference>
<feature type="domain" description="4Fe-4S ferredoxin-type" evidence="5">
    <location>
        <begin position="84"/>
        <end position="113"/>
    </location>
</feature>
<evidence type="ECO:0000259" key="5">
    <source>
        <dbReference type="PROSITE" id="PS51379"/>
    </source>
</evidence>
<dbReference type="OrthoDB" id="9804603at2"/>
<dbReference type="InterPro" id="IPR017900">
    <property type="entry name" value="4Fe4S_Fe_S_CS"/>
</dbReference>
<protein>
    <submittedName>
        <fullName evidence="6">Ferredoxin</fullName>
    </submittedName>
</protein>
<dbReference type="Pfam" id="PF00037">
    <property type="entry name" value="Fer4"/>
    <property type="match status" value="1"/>
</dbReference>
<keyword evidence="1" id="KW-0479">Metal-binding</keyword>
<feature type="compositionally biased region" description="Basic and acidic residues" evidence="4">
    <location>
        <begin position="1"/>
        <end position="12"/>
    </location>
</feature>
<feature type="domain" description="4Fe-4S ferredoxin-type" evidence="5">
    <location>
        <begin position="32"/>
        <end position="61"/>
    </location>
</feature>
<accession>A0A0F6WAB7</accession>
<dbReference type="Proteomes" id="UP000034883">
    <property type="component" value="Chromosome"/>
</dbReference>
<dbReference type="RefSeq" id="WP_053238257.1">
    <property type="nucleotide sequence ID" value="NZ_CP011125.1"/>
</dbReference>
<dbReference type="AlphaFoldDB" id="A0A0F6WAB7"/>
<evidence type="ECO:0000313" key="7">
    <source>
        <dbReference type="Proteomes" id="UP000034883"/>
    </source>
</evidence>
<organism evidence="6 7">
    <name type="scientific">Sandaracinus amylolyticus</name>
    <dbReference type="NCBI Taxonomy" id="927083"/>
    <lineage>
        <taxon>Bacteria</taxon>
        <taxon>Pseudomonadati</taxon>
        <taxon>Myxococcota</taxon>
        <taxon>Polyangia</taxon>
        <taxon>Polyangiales</taxon>
        <taxon>Sandaracinaceae</taxon>
        <taxon>Sandaracinus</taxon>
    </lineage>
</organism>
<name>A0A0F6WAB7_9BACT</name>
<dbReference type="EMBL" id="CP011125">
    <property type="protein sequence ID" value="AKF11383.1"/>
    <property type="molecule type" value="Genomic_DNA"/>
</dbReference>
<dbReference type="GO" id="GO:0046872">
    <property type="term" value="F:metal ion binding"/>
    <property type="evidence" value="ECO:0007669"/>
    <property type="project" value="UniProtKB-KW"/>
</dbReference>
<evidence type="ECO:0000256" key="2">
    <source>
        <dbReference type="ARBA" id="ARBA00023004"/>
    </source>
</evidence>
<evidence type="ECO:0000256" key="4">
    <source>
        <dbReference type="SAM" id="MobiDB-lite"/>
    </source>
</evidence>
<evidence type="ECO:0000256" key="3">
    <source>
        <dbReference type="ARBA" id="ARBA00023014"/>
    </source>
</evidence>
<dbReference type="STRING" id="927083.DB32_008532"/>
<keyword evidence="2" id="KW-0408">Iron</keyword>